<keyword evidence="2" id="KW-0560">Oxidoreductase</keyword>
<dbReference type="Proteomes" id="UP001300745">
    <property type="component" value="Unassembled WGS sequence"/>
</dbReference>
<reference evidence="3 4" key="1">
    <citation type="submission" date="2022-11" db="EMBL/GenBank/DDBJ databases">
        <title>Mycobacterium sp. nov.</title>
        <authorList>
            <person name="Papic B."/>
            <person name="Spicic S."/>
            <person name="Duvnjak S."/>
        </authorList>
    </citation>
    <scope>NUCLEOTIDE SEQUENCE [LARGE SCALE GENOMIC DNA]</scope>
    <source>
        <strain evidence="3 4">CVI_P4</strain>
    </source>
</reference>
<dbReference type="CDD" id="cd00667">
    <property type="entry name" value="ring_hydroxylating_dioxygenases_beta"/>
    <property type="match status" value="1"/>
</dbReference>
<dbReference type="InterPro" id="IPR032710">
    <property type="entry name" value="NTF2-like_dom_sf"/>
</dbReference>
<dbReference type="Pfam" id="PF00866">
    <property type="entry name" value="Ring_hydroxyl_B"/>
    <property type="match status" value="1"/>
</dbReference>
<evidence type="ECO:0000313" key="3">
    <source>
        <dbReference type="EMBL" id="MCX2940686.1"/>
    </source>
</evidence>
<organism evidence="3 4">
    <name type="scientific">Mycobacterium pinniadriaticum</name>
    <dbReference type="NCBI Taxonomy" id="2994102"/>
    <lineage>
        <taxon>Bacteria</taxon>
        <taxon>Bacillati</taxon>
        <taxon>Actinomycetota</taxon>
        <taxon>Actinomycetes</taxon>
        <taxon>Mycobacteriales</taxon>
        <taxon>Mycobacteriaceae</taxon>
        <taxon>Mycobacterium</taxon>
    </lineage>
</organism>
<dbReference type="RefSeq" id="WP_266000556.1">
    <property type="nucleotide sequence ID" value="NZ_JAPJDN010000045.1"/>
</dbReference>
<dbReference type="Gene3D" id="3.10.450.50">
    <property type="match status" value="1"/>
</dbReference>
<evidence type="ECO:0000313" key="4">
    <source>
        <dbReference type="Proteomes" id="UP001300745"/>
    </source>
</evidence>
<dbReference type="EMBL" id="JAPJDO010000045">
    <property type="protein sequence ID" value="MCX2940686.1"/>
    <property type="molecule type" value="Genomic_DNA"/>
</dbReference>
<comment type="caution">
    <text evidence="3">The sequence shown here is derived from an EMBL/GenBank/DDBJ whole genome shotgun (WGS) entry which is preliminary data.</text>
</comment>
<evidence type="ECO:0000256" key="1">
    <source>
        <dbReference type="ARBA" id="ARBA00009570"/>
    </source>
</evidence>
<dbReference type="PANTHER" id="PTHR41534">
    <property type="entry name" value="BLR3401 PROTEIN"/>
    <property type="match status" value="1"/>
</dbReference>
<dbReference type="InterPro" id="IPR000391">
    <property type="entry name" value="Rng_hydr_dOase-bsu"/>
</dbReference>
<name>A0ABT3SMD0_9MYCO</name>
<dbReference type="SUPFAM" id="SSF54427">
    <property type="entry name" value="NTF2-like"/>
    <property type="match status" value="1"/>
</dbReference>
<dbReference type="PANTHER" id="PTHR41534:SF2">
    <property type="entry name" value="3-PHENYLPROPIONATE_CINNAMIC ACID DIOXYGENASE SUBUNIT BETA"/>
    <property type="match status" value="1"/>
</dbReference>
<protein>
    <submittedName>
        <fullName evidence="3">Aromatic-ring-hydroxylating dioxygenase subunit beta</fullName>
    </submittedName>
</protein>
<keyword evidence="3" id="KW-0223">Dioxygenase</keyword>
<accession>A0ABT3SMD0</accession>
<evidence type="ECO:0000256" key="2">
    <source>
        <dbReference type="ARBA" id="ARBA00023002"/>
    </source>
</evidence>
<keyword evidence="4" id="KW-1185">Reference proteome</keyword>
<proteinExistence type="inferred from homology"/>
<dbReference type="GO" id="GO:0051213">
    <property type="term" value="F:dioxygenase activity"/>
    <property type="evidence" value="ECO:0007669"/>
    <property type="project" value="UniProtKB-KW"/>
</dbReference>
<comment type="similarity">
    <text evidence="1">Belongs to the bacterial ring-hydroxylating dioxygenase beta subunit family.</text>
</comment>
<sequence length="165" mass="19157">MTDPRHTEIVEFLETESTLLDDGELPAWLELFAPDVVYRAPVRLARANGQPQFDTEQFHLNENYMMLALKVLRMAHTESAWSENPASRTQRIVHKIRAYDTDTDNELEVRSSIVLLRSRWDETTFELTAGRRIDIIRCQEPWKIASRTIYFDQTALGAPNLSSYL</sequence>
<gene>
    <name evidence="3" type="ORF">ORI27_28735</name>
</gene>